<dbReference type="AlphaFoldDB" id="A0A937AF71"/>
<evidence type="ECO:0000313" key="2">
    <source>
        <dbReference type="Proteomes" id="UP000736856"/>
    </source>
</evidence>
<sequence length="106" mass="12341">MFFIIKKVFWVSLLLVILSNFYPEHASEKIAKNPQVELIDFINVTNETFFYAYNICNTQPKVCTQWKSVFSLFKQHVLHGADVAYKLAKSSLSHSDEQTKNRNIPQ</sequence>
<dbReference type="EMBL" id="SEOL01000011">
    <property type="protein sequence ID" value="MBL0849334.1"/>
    <property type="molecule type" value="Genomic_DNA"/>
</dbReference>
<name>A0A937AF71_9HYPH</name>
<accession>A0A937AF71</accession>
<proteinExistence type="predicted"/>
<evidence type="ECO:0000313" key="1">
    <source>
        <dbReference type="EMBL" id="MBL0849334.1"/>
    </source>
</evidence>
<dbReference type="Proteomes" id="UP000736856">
    <property type="component" value="Unassembled WGS sequence"/>
</dbReference>
<dbReference type="Pfam" id="PF17264">
    <property type="entry name" value="DUF5330"/>
    <property type="match status" value="1"/>
</dbReference>
<reference evidence="1" key="1">
    <citation type="submission" date="2019-02" db="EMBL/GenBank/DDBJ databases">
        <title>A novel Candidatus Liberibacter species associated with the New Zealand native fuchsia psyllid, Ctenarytaina fuchsiae.</title>
        <authorList>
            <person name="Thompson S.M."/>
            <person name="Jorgensen N."/>
            <person name="David C."/>
            <person name="Bulman S.R."/>
            <person name="Smith G.R."/>
        </authorList>
    </citation>
    <scope>NUCLEOTIDE SEQUENCE</scope>
    <source>
        <strain evidence="1">Oxford</strain>
    </source>
</reference>
<protein>
    <submittedName>
        <fullName evidence="1">Uncharacterized protein</fullName>
    </submittedName>
</protein>
<comment type="caution">
    <text evidence="1">The sequence shown here is derived from an EMBL/GenBank/DDBJ whole genome shotgun (WGS) entry which is preliminary data.</text>
</comment>
<organism evidence="1 2">
    <name type="scientific">Candidatus Liberibacter ctenarytainae</name>
    <dbReference type="NCBI Taxonomy" id="2020335"/>
    <lineage>
        <taxon>Bacteria</taxon>
        <taxon>Pseudomonadati</taxon>
        <taxon>Pseudomonadota</taxon>
        <taxon>Alphaproteobacteria</taxon>
        <taxon>Hyphomicrobiales</taxon>
        <taxon>Rhizobiaceae</taxon>
        <taxon>Liberibacter</taxon>
    </lineage>
</organism>
<gene>
    <name evidence="1" type="ORF">EU981_04605</name>
</gene>
<dbReference type="InterPro" id="IPR035220">
    <property type="entry name" value="DUF5330"/>
</dbReference>